<feature type="transmembrane region" description="Helical" evidence="2">
    <location>
        <begin position="158"/>
        <end position="187"/>
    </location>
</feature>
<comment type="caution">
    <text evidence="3">The sequence shown here is derived from an EMBL/GenBank/DDBJ whole genome shotgun (WGS) entry which is preliminary data.</text>
</comment>
<keyword evidence="2" id="KW-0472">Membrane</keyword>
<dbReference type="Proteomes" id="UP001055712">
    <property type="component" value="Unassembled WGS sequence"/>
</dbReference>
<sequence>MEPNANGDVSTPEAMRTASQGERPSLPGRSPSPTKASSTTKPSTKPPSKLRRCGHTLSFVPWWALLALGLLVAGVVLVAIKGPAAAAAADDLMAQVQSDTSTGFPQYMSVYSGSMWATVGVGGAVGAFLVLGAWVHLDQRLRRAGKYAQAKGSYGPMTFKFCSLLGWLGVVLVALLALWMALVAVMLACWTVQCWNLEQGAVVASANIAALEAATASQDKSLQDLGKAVMVAAGGSAAVTFDAARKANAPAPAASAPAPAAGPSAGVVSATDLTTGADGTALGKIDAAFSAYAASFDLLAANLSQVAAPSTVTHNGGLCPSVACLNMALYRFTESPLCVCTKDDVQAVAQLASDCKDTAQWALYGVACLCVGAIFGAMELSADVVLLGANQLFLRVIKRKSSRSSSRGSARKGDEAGVSKQMMSPSMPGRSGSYPFLTINAAAHT</sequence>
<dbReference type="OrthoDB" id="10681505at2759"/>
<accession>A0A9D4YZZ1</accession>
<organism evidence="3 4">
    <name type="scientific">Chlorella vulgaris</name>
    <name type="common">Green alga</name>
    <dbReference type="NCBI Taxonomy" id="3077"/>
    <lineage>
        <taxon>Eukaryota</taxon>
        <taxon>Viridiplantae</taxon>
        <taxon>Chlorophyta</taxon>
        <taxon>core chlorophytes</taxon>
        <taxon>Trebouxiophyceae</taxon>
        <taxon>Chlorellales</taxon>
        <taxon>Chlorellaceae</taxon>
        <taxon>Chlorella clade</taxon>
        <taxon>Chlorella</taxon>
    </lineage>
</organism>
<evidence type="ECO:0000256" key="1">
    <source>
        <dbReference type="SAM" id="MobiDB-lite"/>
    </source>
</evidence>
<dbReference type="AlphaFoldDB" id="A0A9D4YZZ1"/>
<reference evidence="3" key="2">
    <citation type="submission" date="2020-11" db="EMBL/GenBank/DDBJ databases">
        <authorList>
            <person name="Cecchin M."/>
            <person name="Marcolungo L."/>
            <person name="Rossato M."/>
            <person name="Girolomoni L."/>
            <person name="Cosentino E."/>
            <person name="Cuine S."/>
            <person name="Li-Beisson Y."/>
            <person name="Delledonne M."/>
            <person name="Ballottari M."/>
        </authorList>
    </citation>
    <scope>NUCLEOTIDE SEQUENCE</scope>
    <source>
        <strain evidence="3">211/11P</strain>
        <tissue evidence="3">Whole cell</tissue>
    </source>
</reference>
<evidence type="ECO:0000313" key="3">
    <source>
        <dbReference type="EMBL" id="KAI3435645.1"/>
    </source>
</evidence>
<keyword evidence="2" id="KW-0812">Transmembrane</keyword>
<feature type="region of interest" description="Disordered" evidence="1">
    <location>
        <begin position="404"/>
        <end position="431"/>
    </location>
</feature>
<keyword evidence="4" id="KW-1185">Reference proteome</keyword>
<feature type="compositionally biased region" description="Low complexity" evidence="1">
    <location>
        <begin position="31"/>
        <end position="47"/>
    </location>
</feature>
<gene>
    <name evidence="3" type="ORF">D9Q98_001703</name>
</gene>
<dbReference type="EMBL" id="SIDB01000002">
    <property type="protein sequence ID" value="KAI3435645.1"/>
    <property type="molecule type" value="Genomic_DNA"/>
</dbReference>
<feature type="transmembrane region" description="Helical" evidence="2">
    <location>
        <begin position="59"/>
        <end position="80"/>
    </location>
</feature>
<protein>
    <submittedName>
        <fullName evidence="3">Uncharacterized protein</fullName>
    </submittedName>
</protein>
<feature type="transmembrane region" description="Helical" evidence="2">
    <location>
        <begin position="115"/>
        <end position="137"/>
    </location>
</feature>
<feature type="region of interest" description="Disordered" evidence="1">
    <location>
        <begin position="1"/>
        <end position="50"/>
    </location>
</feature>
<proteinExistence type="predicted"/>
<keyword evidence="2" id="KW-1133">Transmembrane helix</keyword>
<evidence type="ECO:0000313" key="4">
    <source>
        <dbReference type="Proteomes" id="UP001055712"/>
    </source>
</evidence>
<evidence type="ECO:0000256" key="2">
    <source>
        <dbReference type="SAM" id="Phobius"/>
    </source>
</evidence>
<reference evidence="3" key="1">
    <citation type="journal article" date="2019" name="Plant J.">
        <title>Chlorella vulgaris genome assembly and annotation reveals the molecular basis for metabolic acclimation to high light conditions.</title>
        <authorList>
            <person name="Cecchin M."/>
            <person name="Marcolungo L."/>
            <person name="Rossato M."/>
            <person name="Girolomoni L."/>
            <person name="Cosentino E."/>
            <person name="Cuine S."/>
            <person name="Li-Beisson Y."/>
            <person name="Delledonne M."/>
            <person name="Ballottari M."/>
        </authorList>
    </citation>
    <scope>NUCLEOTIDE SEQUENCE</scope>
    <source>
        <strain evidence="3">211/11P</strain>
    </source>
</reference>
<name>A0A9D4YZZ1_CHLVU</name>
<feature type="compositionally biased region" description="Low complexity" evidence="1">
    <location>
        <begin position="422"/>
        <end position="431"/>
    </location>
</feature>